<evidence type="ECO:0000256" key="1">
    <source>
        <dbReference type="SAM" id="MobiDB-lite"/>
    </source>
</evidence>
<evidence type="ECO:0000313" key="2">
    <source>
        <dbReference type="EMBL" id="GAA0901746.1"/>
    </source>
</evidence>
<reference evidence="2 3" key="1">
    <citation type="journal article" date="2019" name="Int. J. Syst. Evol. Microbiol.">
        <title>The Global Catalogue of Microorganisms (GCM) 10K type strain sequencing project: providing services to taxonomists for standard genome sequencing and annotation.</title>
        <authorList>
            <consortium name="The Broad Institute Genomics Platform"/>
            <consortium name="The Broad Institute Genome Sequencing Center for Infectious Disease"/>
            <person name="Wu L."/>
            <person name="Ma J."/>
        </authorList>
    </citation>
    <scope>NUCLEOTIDE SEQUENCE [LARGE SCALE GENOMIC DNA]</scope>
    <source>
        <strain evidence="2 3">JCM 11117</strain>
    </source>
</reference>
<protein>
    <submittedName>
        <fullName evidence="2">Uncharacterized protein</fullName>
    </submittedName>
</protein>
<organism evidence="2 3">
    <name type="scientific">Pseudonocardia zijingensis</name>
    <dbReference type="NCBI Taxonomy" id="153376"/>
    <lineage>
        <taxon>Bacteria</taxon>
        <taxon>Bacillati</taxon>
        <taxon>Actinomycetota</taxon>
        <taxon>Actinomycetes</taxon>
        <taxon>Pseudonocardiales</taxon>
        <taxon>Pseudonocardiaceae</taxon>
        <taxon>Pseudonocardia</taxon>
    </lineage>
</organism>
<gene>
    <name evidence="2" type="ORF">GCM10009559_68500</name>
</gene>
<feature type="region of interest" description="Disordered" evidence="1">
    <location>
        <begin position="50"/>
        <end position="77"/>
    </location>
</feature>
<feature type="compositionally biased region" description="Basic and acidic residues" evidence="1">
    <location>
        <begin position="55"/>
        <end position="64"/>
    </location>
</feature>
<dbReference type="EMBL" id="BAAAHP010000237">
    <property type="protein sequence ID" value="GAA0901746.1"/>
    <property type="molecule type" value="Genomic_DNA"/>
</dbReference>
<dbReference type="Proteomes" id="UP001499967">
    <property type="component" value="Unassembled WGS sequence"/>
</dbReference>
<proteinExistence type="predicted"/>
<sequence>MGLPDLPQGVGALHGYGIGVEVLLDQRRALGPADPHLLGQVVVGTGGGRVAHGVKGSEPDRAEFARPPLEPPYRRGA</sequence>
<comment type="caution">
    <text evidence="2">The sequence shown here is derived from an EMBL/GenBank/DDBJ whole genome shotgun (WGS) entry which is preliminary data.</text>
</comment>
<keyword evidence="3" id="KW-1185">Reference proteome</keyword>
<name>A0ABN1NC90_9PSEU</name>
<evidence type="ECO:0000313" key="3">
    <source>
        <dbReference type="Proteomes" id="UP001499967"/>
    </source>
</evidence>
<accession>A0ABN1NC90</accession>